<evidence type="ECO:0000313" key="1">
    <source>
        <dbReference type="EMBL" id="CAG8832962.1"/>
    </source>
</evidence>
<dbReference type="EMBL" id="CAJVQB010046410">
    <property type="protein sequence ID" value="CAG8832962.1"/>
    <property type="molecule type" value="Genomic_DNA"/>
</dbReference>
<sequence length="44" mass="5146">LALKFFMKEVIALMQTNSNLTSQKLRQLWMQTNSTTYIIPEQAN</sequence>
<dbReference type="Proteomes" id="UP000789901">
    <property type="component" value="Unassembled WGS sequence"/>
</dbReference>
<protein>
    <submittedName>
        <fullName evidence="1">25371_t:CDS:1</fullName>
    </submittedName>
</protein>
<feature type="non-terminal residue" evidence="1">
    <location>
        <position position="1"/>
    </location>
</feature>
<gene>
    <name evidence="1" type="ORF">GMARGA_LOCUS31310</name>
</gene>
<organism evidence="1 2">
    <name type="scientific">Gigaspora margarita</name>
    <dbReference type="NCBI Taxonomy" id="4874"/>
    <lineage>
        <taxon>Eukaryota</taxon>
        <taxon>Fungi</taxon>
        <taxon>Fungi incertae sedis</taxon>
        <taxon>Mucoromycota</taxon>
        <taxon>Glomeromycotina</taxon>
        <taxon>Glomeromycetes</taxon>
        <taxon>Diversisporales</taxon>
        <taxon>Gigasporaceae</taxon>
        <taxon>Gigaspora</taxon>
    </lineage>
</organism>
<keyword evidence="2" id="KW-1185">Reference proteome</keyword>
<comment type="caution">
    <text evidence="1">The sequence shown here is derived from an EMBL/GenBank/DDBJ whole genome shotgun (WGS) entry which is preliminary data.</text>
</comment>
<evidence type="ECO:0000313" key="2">
    <source>
        <dbReference type="Proteomes" id="UP000789901"/>
    </source>
</evidence>
<accession>A0ABN7WKD6</accession>
<name>A0ABN7WKD6_GIGMA</name>
<proteinExistence type="predicted"/>
<reference evidence="1 2" key="1">
    <citation type="submission" date="2021-06" db="EMBL/GenBank/DDBJ databases">
        <authorList>
            <person name="Kallberg Y."/>
            <person name="Tangrot J."/>
            <person name="Rosling A."/>
        </authorList>
    </citation>
    <scope>NUCLEOTIDE SEQUENCE [LARGE SCALE GENOMIC DNA]</scope>
    <source>
        <strain evidence="1 2">120-4 pot B 10/14</strain>
    </source>
</reference>